<protein>
    <recommendedName>
        <fullName evidence="2">Ionotropic glutamate receptor C-terminal domain-containing protein</fullName>
    </recommendedName>
</protein>
<dbReference type="GO" id="GO:0015276">
    <property type="term" value="F:ligand-gated monoatomic ion channel activity"/>
    <property type="evidence" value="ECO:0007669"/>
    <property type="project" value="InterPro"/>
</dbReference>
<dbReference type="SUPFAM" id="SSF81324">
    <property type="entry name" value="Voltage-gated potassium channels"/>
    <property type="match status" value="1"/>
</dbReference>
<feature type="domain" description="Ionotropic glutamate receptor C-terminal" evidence="2">
    <location>
        <begin position="2"/>
        <end position="67"/>
    </location>
</feature>
<keyword evidence="1" id="KW-1133">Transmembrane helix</keyword>
<feature type="transmembrane region" description="Helical" evidence="1">
    <location>
        <begin position="26"/>
        <end position="47"/>
    </location>
</feature>
<evidence type="ECO:0000259" key="2">
    <source>
        <dbReference type="Pfam" id="PF00060"/>
    </source>
</evidence>
<comment type="caution">
    <text evidence="3">The sequence shown here is derived from an EMBL/GenBank/DDBJ whole genome shotgun (WGS) entry which is preliminary data.</text>
</comment>
<dbReference type="GO" id="GO:0016020">
    <property type="term" value="C:membrane"/>
    <property type="evidence" value="ECO:0007669"/>
    <property type="project" value="InterPro"/>
</dbReference>
<evidence type="ECO:0000313" key="4">
    <source>
        <dbReference type="Proteomes" id="UP000681722"/>
    </source>
</evidence>
<dbReference type="Proteomes" id="UP000681722">
    <property type="component" value="Unassembled WGS sequence"/>
</dbReference>
<dbReference type="Gene3D" id="1.10.287.70">
    <property type="match status" value="1"/>
</dbReference>
<organism evidence="3 4">
    <name type="scientific">Didymodactylos carnosus</name>
    <dbReference type="NCBI Taxonomy" id="1234261"/>
    <lineage>
        <taxon>Eukaryota</taxon>
        <taxon>Metazoa</taxon>
        <taxon>Spiralia</taxon>
        <taxon>Gnathifera</taxon>
        <taxon>Rotifera</taxon>
        <taxon>Eurotatoria</taxon>
        <taxon>Bdelloidea</taxon>
        <taxon>Philodinida</taxon>
        <taxon>Philodinidae</taxon>
        <taxon>Didymodactylos</taxon>
    </lineage>
</organism>
<name>A0A8S2PC14_9BILA</name>
<dbReference type="OrthoDB" id="5984008at2759"/>
<gene>
    <name evidence="3" type="ORF">SRO942_LOCUS26956</name>
</gene>
<keyword evidence="1" id="KW-0812">Transmembrane</keyword>
<evidence type="ECO:0000313" key="3">
    <source>
        <dbReference type="EMBL" id="CAF4044776.1"/>
    </source>
</evidence>
<evidence type="ECO:0000256" key="1">
    <source>
        <dbReference type="SAM" id="Phobius"/>
    </source>
</evidence>
<reference evidence="3" key="1">
    <citation type="submission" date="2021-02" db="EMBL/GenBank/DDBJ databases">
        <authorList>
            <person name="Nowell W R."/>
        </authorList>
    </citation>
    <scope>NUCLEOTIDE SEQUENCE</scope>
</reference>
<dbReference type="EMBL" id="CAJOBC010020062">
    <property type="protein sequence ID" value="CAF4044776.1"/>
    <property type="molecule type" value="Genomic_DNA"/>
</dbReference>
<dbReference type="InterPro" id="IPR001320">
    <property type="entry name" value="Iontro_rcpt_C"/>
</dbReference>
<feature type="non-terminal residue" evidence="3">
    <location>
        <position position="82"/>
    </location>
</feature>
<sequence>MSVWFSVGTILGYGADFHVATAAGRLFTVGLYMLSLILVATYTANLASDLTISKSQSVISGIDDIRKGKIPFGRIGIVVGSA</sequence>
<dbReference type="Pfam" id="PF00060">
    <property type="entry name" value="Lig_chan"/>
    <property type="match status" value="1"/>
</dbReference>
<dbReference type="AlphaFoldDB" id="A0A8S2PC14"/>
<proteinExistence type="predicted"/>
<keyword evidence="1" id="KW-0472">Membrane</keyword>
<accession>A0A8S2PC14</accession>